<reference evidence="6 7" key="1">
    <citation type="submission" date="2024-04" db="EMBL/GenBank/DDBJ databases">
        <title>Defined microbial consortia suppress multidrug-resistant proinflammatory Enterobacteriaceae via ecological control.</title>
        <authorList>
            <person name="Furuichi M."/>
            <person name="Kawaguchi T."/>
            <person name="Pust M."/>
            <person name="Yasuma K."/>
            <person name="Plichta D."/>
            <person name="Hasegawa N."/>
            <person name="Ohya T."/>
            <person name="Bhattarai S."/>
            <person name="Sasajima S."/>
            <person name="Aoto Y."/>
            <person name="Tuganbaev T."/>
            <person name="Yaginuma M."/>
            <person name="Ueda M."/>
            <person name="Okahashi N."/>
            <person name="Amafuji K."/>
            <person name="Kiridooshi Y."/>
            <person name="Sugita K."/>
            <person name="Strazar M."/>
            <person name="Skelly A."/>
            <person name="Suda W."/>
            <person name="Hattori M."/>
            <person name="Nakamoto N."/>
            <person name="Caballero S."/>
            <person name="Norman J."/>
            <person name="Olle B."/>
            <person name="Tanoue T."/>
            <person name="Arita M."/>
            <person name="Bucci V."/>
            <person name="Atarashi K."/>
            <person name="Xavier R."/>
            <person name="Honda K."/>
        </authorList>
    </citation>
    <scope>NUCLEOTIDE SEQUENCE [LARGE SCALE GENOMIC DNA]</scope>
    <source>
        <strain evidence="7">k04-0078-D8-1</strain>
    </source>
</reference>
<evidence type="ECO:0000256" key="4">
    <source>
        <dbReference type="ARBA" id="ARBA00023136"/>
    </source>
</evidence>
<keyword evidence="4 5" id="KW-0472">Membrane</keyword>
<feature type="transmembrane region" description="Helical" evidence="5">
    <location>
        <begin position="277"/>
        <end position="300"/>
    </location>
</feature>
<keyword evidence="7" id="KW-1185">Reference proteome</keyword>
<organism evidence="6 7">
    <name type="scientific">Blautia hominis</name>
    <dbReference type="NCBI Taxonomy" id="2025493"/>
    <lineage>
        <taxon>Bacteria</taxon>
        <taxon>Bacillati</taxon>
        <taxon>Bacillota</taxon>
        <taxon>Clostridia</taxon>
        <taxon>Lachnospirales</taxon>
        <taxon>Lachnospiraceae</taxon>
        <taxon>Blautia</taxon>
    </lineage>
</organism>
<feature type="transmembrane region" description="Helical" evidence="5">
    <location>
        <begin position="65"/>
        <end position="87"/>
    </location>
</feature>
<dbReference type="Pfam" id="PF03595">
    <property type="entry name" value="SLAC1"/>
    <property type="match status" value="1"/>
</dbReference>
<dbReference type="Gene3D" id="1.50.10.150">
    <property type="entry name" value="Voltage-dependent anion channel"/>
    <property type="match status" value="1"/>
</dbReference>
<feature type="transmembrane region" description="Helical" evidence="5">
    <location>
        <begin position="152"/>
        <end position="172"/>
    </location>
</feature>
<keyword evidence="3 5" id="KW-1133">Transmembrane helix</keyword>
<feature type="transmembrane region" description="Helical" evidence="5">
    <location>
        <begin position="184"/>
        <end position="206"/>
    </location>
</feature>
<comment type="caution">
    <text evidence="6">The sequence shown here is derived from an EMBL/GenBank/DDBJ whole genome shotgun (WGS) entry which is preliminary data.</text>
</comment>
<proteinExistence type="predicted"/>
<dbReference type="CDD" id="cd09325">
    <property type="entry name" value="TDT_C4-dicarb_trans"/>
    <property type="match status" value="1"/>
</dbReference>
<evidence type="ECO:0000256" key="5">
    <source>
        <dbReference type="SAM" id="Phobius"/>
    </source>
</evidence>
<gene>
    <name evidence="6" type="ORF">K040078D81_09640</name>
</gene>
<dbReference type="Proteomes" id="UP001600943">
    <property type="component" value="Unassembled WGS sequence"/>
</dbReference>
<name>A0ABQ0B5W6_9FIRM</name>
<keyword evidence="2 5" id="KW-0812">Transmembrane</keyword>
<accession>A0ABQ0B5W6</accession>
<evidence type="ECO:0000256" key="1">
    <source>
        <dbReference type="ARBA" id="ARBA00004141"/>
    </source>
</evidence>
<evidence type="ECO:0000256" key="2">
    <source>
        <dbReference type="ARBA" id="ARBA00022692"/>
    </source>
</evidence>
<feature type="transmembrane region" description="Helical" evidence="5">
    <location>
        <begin position="212"/>
        <end position="232"/>
    </location>
</feature>
<dbReference type="PANTHER" id="PTHR37955:SF1">
    <property type="entry name" value="DEP DOMAIN-CONTAINING PROTEIN"/>
    <property type="match status" value="1"/>
</dbReference>
<sequence>MNRLEKLPVPILPTFVGALTLSNVYAGFGYSWLRHVMMWTAVVILSCYIVKMIRFPKTCLEEYKAVVPCSLYAGFSMVTMILGSYFFELGFTAGKFIWGAGLAIHTVHLLVFTVRNMIMKREISTFVPSWFVTYNGIMVSCVTGGAMNAKGILTVVTYYGIAIYVILVPFMIWRLMKVEVKPAVYHTMAVLLAPCSLCVVSVLNVLEKPSQVLVTFLYLCVLASLVFILIKLPKFFSFPFAPGYAGMTFPMAIGIVASAKMGAFLTEGGQEALGNAVIQLAGFQTFITTMIIGYVLLRFFMMFIKIEAR</sequence>
<dbReference type="PANTHER" id="PTHR37955">
    <property type="entry name" value="TELLURITE RESISTANCE PROTEIN TEHA"/>
    <property type="match status" value="1"/>
</dbReference>
<feature type="transmembrane region" description="Helical" evidence="5">
    <location>
        <begin position="93"/>
        <end position="114"/>
    </location>
</feature>
<comment type="subcellular location">
    <subcellularLocation>
        <location evidence="1">Membrane</location>
        <topology evidence="1">Multi-pass membrane protein</topology>
    </subcellularLocation>
</comment>
<feature type="transmembrane region" description="Helical" evidence="5">
    <location>
        <begin position="36"/>
        <end position="53"/>
    </location>
</feature>
<dbReference type="InterPro" id="IPR052951">
    <property type="entry name" value="Tellurite_res_ion_channel"/>
</dbReference>
<dbReference type="InterPro" id="IPR004695">
    <property type="entry name" value="SLAC1/Mae1/Ssu1/TehA"/>
</dbReference>
<evidence type="ECO:0000313" key="7">
    <source>
        <dbReference type="Proteomes" id="UP001600943"/>
    </source>
</evidence>
<protein>
    <submittedName>
        <fullName evidence="6">TDT family transporter</fullName>
    </submittedName>
</protein>
<dbReference type="EMBL" id="BAABYW010000001">
    <property type="protein sequence ID" value="GAA6406847.1"/>
    <property type="molecule type" value="Genomic_DNA"/>
</dbReference>
<evidence type="ECO:0000256" key="3">
    <source>
        <dbReference type="ARBA" id="ARBA00022989"/>
    </source>
</evidence>
<feature type="transmembrane region" description="Helical" evidence="5">
    <location>
        <begin position="244"/>
        <end position="265"/>
    </location>
</feature>
<dbReference type="InterPro" id="IPR038665">
    <property type="entry name" value="Voltage-dep_anion_channel_sf"/>
</dbReference>
<feature type="transmembrane region" description="Helical" evidence="5">
    <location>
        <begin position="126"/>
        <end position="146"/>
    </location>
</feature>
<dbReference type="RefSeq" id="WP_289071351.1">
    <property type="nucleotide sequence ID" value="NZ_BAABYW010000001.1"/>
</dbReference>
<evidence type="ECO:0000313" key="6">
    <source>
        <dbReference type="EMBL" id="GAA6406847.1"/>
    </source>
</evidence>